<dbReference type="InterPro" id="IPR052716">
    <property type="entry name" value="MOSC_domain"/>
</dbReference>
<evidence type="ECO:0000313" key="4">
    <source>
        <dbReference type="Proteomes" id="UP000268014"/>
    </source>
</evidence>
<dbReference type="Pfam" id="PF03476">
    <property type="entry name" value="MOSC_N"/>
    <property type="match status" value="1"/>
</dbReference>
<dbReference type="PANTHER" id="PTHR36930:SF1">
    <property type="entry name" value="MOSC DOMAIN-CONTAINING PROTEIN"/>
    <property type="match status" value="1"/>
</dbReference>
<proteinExistence type="predicted"/>
<dbReference type="Proteomes" id="UP000268014">
    <property type="component" value="Unassembled WGS sequence"/>
</dbReference>
<dbReference type="GO" id="GO:0003824">
    <property type="term" value="F:catalytic activity"/>
    <property type="evidence" value="ECO:0007669"/>
    <property type="project" value="InterPro"/>
</dbReference>
<dbReference type="WBParaSite" id="HPLM_0001920901-mRNA-1">
    <property type="protein sequence ID" value="HPLM_0001920901-mRNA-1"/>
    <property type="gene ID" value="HPLM_0001920901"/>
</dbReference>
<feature type="domain" description="MOSC" evidence="2">
    <location>
        <begin position="111"/>
        <end position="268"/>
    </location>
</feature>
<dbReference type="InterPro" id="IPR011037">
    <property type="entry name" value="Pyrv_Knase-like_insert_dom_sf"/>
</dbReference>
<sequence length="282" mass="31638">MVEDRKLLIAIVGTSIIAYNGIRYLLNYFRYRCSPLTPVGTVGALYVYPVKSCKGKSVFSVYCDELGPVAGEMRDRQFVVINGETGRVYKNERCDGLDCGDDAATFLANIIQDPGIIHVYADTLVGNELSLIDMLLAFNDDAPFMINTQSSLDDLNGKLHDKVTIEQFRPVIVVNNCDAFDEDKWYSVHIGDVALQCTKPCERCVMTTINSTTGIKHPSMEPLKTLRKYRLAPEGPMRKLFKDCPIFGVDAGVITPGYIHVGQTVYVRYKRAYQKANLFHRL</sequence>
<gene>
    <name evidence="3" type="ORF">HPLM_LOCUS19201</name>
</gene>
<dbReference type="PANTHER" id="PTHR36930">
    <property type="entry name" value="METAL-SULFUR CLUSTER BIOSYNTHESIS PROTEINS YUAD-RELATED"/>
    <property type="match status" value="1"/>
</dbReference>
<evidence type="ECO:0000256" key="1">
    <source>
        <dbReference type="SAM" id="Phobius"/>
    </source>
</evidence>
<dbReference type="GO" id="GO:0030170">
    <property type="term" value="F:pyridoxal phosphate binding"/>
    <property type="evidence" value="ECO:0007669"/>
    <property type="project" value="InterPro"/>
</dbReference>
<dbReference type="Pfam" id="PF03473">
    <property type="entry name" value="MOSC"/>
    <property type="match status" value="1"/>
</dbReference>
<dbReference type="InterPro" id="IPR005303">
    <property type="entry name" value="MOCOS_middle"/>
</dbReference>
<dbReference type="PROSITE" id="PS51340">
    <property type="entry name" value="MOSC"/>
    <property type="match status" value="1"/>
</dbReference>
<dbReference type="GO" id="GO:0030151">
    <property type="term" value="F:molybdenum ion binding"/>
    <property type="evidence" value="ECO:0007669"/>
    <property type="project" value="InterPro"/>
</dbReference>
<protein>
    <submittedName>
        <fullName evidence="5">MOSC domain-containing protein</fullName>
    </submittedName>
</protein>
<dbReference type="EMBL" id="UZAF01021121">
    <property type="protein sequence ID" value="VDO75700.1"/>
    <property type="molecule type" value="Genomic_DNA"/>
</dbReference>
<evidence type="ECO:0000313" key="3">
    <source>
        <dbReference type="EMBL" id="VDO75700.1"/>
    </source>
</evidence>
<keyword evidence="1" id="KW-0472">Membrane</keyword>
<dbReference type="STRING" id="6290.A0A0N4X4B7"/>
<reference evidence="3 4" key="2">
    <citation type="submission" date="2018-11" db="EMBL/GenBank/DDBJ databases">
        <authorList>
            <consortium name="Pathogen Informatics"/>
        </authorList>
    </citation>
    <scope>NUCLEOTIDE SEQUENCE [LARGE SCALE GENOMIC DNA]</scope>
    <source>
        <strain evidence="3 4">MHpl1</strain>
    </source>
</reference>
<reference evidence="5" key="1">
    <citation type="submission" date="2017-02" db="UniProtKB">
        <authorList>
            <consortium name="WormBaseParasite"/>
        </authorList>
    </citation>
    <scope>IDENTIFICATION</scope>
</reference>
<evidence type="ECO:0000259" key="2">
    <source>
        <dbReference type="PROSITE" id="PS51340"/>
    </source>
</evidence>
<accession>A0A0N4X4B7</accession>
<dbReference type="SUPFAM" id="SSF50800">
    <property type="entry name" value="PK beta-barrel domain-like"/>
    <property type="match status" value="1"/>
</dbReference>
<organism evidence="5">
    <name type="scientific">Haemonchus placei</name>
    <name type="common">Barber's pole worm</name>
    <dbReference type="NCBI Taxonomy" id="6290"/>
    <lineage>
        <taxon>Eukaryota</taxon>
        <taxon>Metazoa</taxon>
        <taxon>Ecdysozoa</taxon>
        <taxon>Nematoda</taxon>
        <taxon>Chromadorea</taxon>
        <taxon>Rhabditida</taxon>
        <taxon>Rhabditina</taxon>
        <taxon>Rhabditomorpha</taxon>
        <taxon>Strongyloidea</taxon>
        <taxon>Trichostrongylidae</taxon>
        <taxon>Haemonchus</taxon>
    </lineage>
</organism>
<name>A0A0N4X4B7_HAEPC</name>
<keyword evidence="4" id="KW-1185">Reference proteome</keyword>
<dbReference type="AlphaFoldDB" id="A0A0N4X4B7"/>
<keyword evidence="1" id="KW-1133">Transmembrane helix</keyword>
<feature type="transmembrane region" description="Helical" evidence="1">
    <location>
        <begin position="7"/>
        <end position="26"/>
    </location>
</feature>
<dbReference type="InterPro" id="IPR005302">
    <property type="entry name" value="MoCF_Sase_C"/>
</dbReference>
<dbReference type="OrthoDB" id="17255at2759"/>
<evidence type="ECO:0000313" key="5">
    <source>
        <dbReference type="WBParaSite" id="HPLM_0001920901-mRNA-1"/>
    </source>
</evidence>
<keyword evidence="1" id="KW-0812">Transmembrane</keyword>